<name>A0AAP0QYK8_9ROSI</name>
<comment type="caution">
    <text evidence="1">The sequence shown here is derived from an EMBL/GenBank/DDBJ whole genome shotgun (WGS) entry which is preliminary data.</text>
</comment>
<protein>
    <submittedName>
        <fullName evidence="1">Uncharacterized protein</fullName>
    </submittedName>
</protein>
<dbReference type="EMBL" id="JBCGBO010000003">
    <property type="protein sequence ID" value="KAK9216092.1"/>
    <property type="molecule type" value="Genomic_DNA"/>
</dbReference>
<gene>
    <name evidence="1" type="ORF">WN944_008099</name>
</gene>
<evidence type="ECO:0000313" key="1">
    <source>
        <dbReference type="EMBL" id="KAK9216092.1"/>
    </source>
</evidence>
<dbReference type="Proteomes" id="UP001428341">
    <property type="component" value="Unassembled WGS sequence"/>
</dbReference>
<accession>A0AAP0QYK8</accession>
<proteinExistence type="predicted"/>
<keyword evidence="2" id="KW-1185">Reference proteome</keyword>
<reference evidence="1 2" key="1">
    <citation type="submission" date="2024-05" db="EMBL/GenBank/DDBJ databases">
        <title>Haplotype-resolved chromosome-level genome assembly of Huyou (Citrus changshanensis).</title>
        <authorList>
            <person name="Miao C."/>
            <person name="Chen W."/>
            <person name="Wu Y."/>
            <person name="Wang L."/>
            <person name="Zhao S."/>
            <person name="Grierson D."/>
            <person name="Xu C."/>
            <person name="Chen K."/>
        </authorList>
    </citation>
    <scope>NUCLEOTIDE SEQUENCE [LARGE SCALE GENOMIC DNA]</scope>
    <source>
        <strain evidence="1">01-14</strain>
        <tissue evidence="1">Leaf</tissue>
    </source>
</reference>
<organism evidence="1 2">
    <name type="scientific">Citrus x changshan-huyou</name>
    <dbReference type="NCBI Taxonomy" id="2935761"/>
    <lineage>
        <taxon>Eukaryota</taxon>
        <taxon>Viridiplantae</taxon>
        <taxon>Streptophyta</taxon>
        <taxon>Embryophyta</taxon>
        <taxon>Tracheophyta</taxon>
        <taxon>Spermatophyta</taxon>
        <taxon>Magnoliopsida</taxon>
        <taxon>eudicotyledons</taxon>
        <taxon>Gunneridae</taxon>
        <taxon>Pentapetalae</taxon>
        <taxon>rosids</taxon>
        <taxon>malvids</taxon>
        <taxon>Sapindales</taxon>
        <taxon>Rutaceae</taxon>
        <taxon>Aurantioideae</taxon>
        <taxon>Citrus</taxon>
    </lineage>
</organism>
<sequence length="81" mass="8818">MATGNCRLLVGCGDVPVKDTRGGNGMDEDIRAKEGRMLMLFGQEKRPGSASLQLEKRARFLLAVMTRLRTHLEILSAVGSS</sequence>
<dbReference type="AlphaFoldDB" id="A0AAP0QYK8"/>
<evidence type="ECO:0000313" key="2">
    <source>
        <dbReference type="Proteomes" id="UP001428341"/>
    </source>
</evidence>